<gene>
    <name evidence="2" type="ORF">CDAR_27681</name>
</gene>
<feature type="compositionally biased region" description="Gly residues" evidence="1">
    <location>
        <begin position="45"/>
        <end position="55"/>
    </location>
</feature>
<comment type="caution">
    <text evidence="2">The sequence shown here is derived from an EMBL/GenBank/DDBJ whole genome shotgun (WGS) entry which is preliminary data.</text>
</comment>
<sequence length="130" mass="14346">MNLEPHACPRPTSSKSGIGLGQKKIRHTQTVPDSQTKRGIRHCPGGRGSGRGGNGGKGFLFFPQFRFARTGSAPLSYGNDRIRLTVRILYVHTALQVKKMDGGMKVASFATLQRCHLLWVLDFIVVKNVR</sequence>
<evidence type="ECO:0000313" key="3">
    <source>
        <dbReference type="Proteomes" id="UP001054837"/>
    </source>
</evidence>
<keyword evidence="3" id="KW-1185">Reference proteome</keyword>
<proteinExistence type="predicted"/>
<dbReference type="EMBL" id="BPLQ01008198">
    <property type="protein sequence ID" value="GIY35748.1"/>
    <property type="molecule type" value="Genomic_DNA"/>
</dbReference>
<dbReference type="AlphaFoldDB" id="A0AAV4SVZ4"/>
<evidence type="ECO:0000256" key="1">
    <source>
        <dbReference type="SAM" id="MobiDB-lite"/>
    </source>
</evidence>
<name>A0AAV4SVZ4_9ARAC</name>
<accession>A0AAV4SVZ4</accession>
<protein>
    <submittedName>
        <fullName evidence="2">Uncharacterized protein</fullName>
    </submittedName>
</protein>
<evidence type="ECO:0000313" key="2">
    <source>
        <dbReference type="EMBL" id="GIY35748.1"/>
    </source>
</evidence>
<reference evidence="2 3" key="1">
    <citation type="submission" date="2021-06" db="EMBL/GenBank/DDBJ databases">
        <title>Caerostris darwini draft genome.</title>
        <authorList>
            <person name="Kono N."/>
            <person name="Arakawa K."/>
        </authorList>
    </citation>
    <scope>NUCLEOTIDE SEQUENCE [LARGE SCALE GENOMIC DNA]</scope>
</reference>
<dbReference type="Proteomes" id="UP001054837">
    <property type="component" value="Unassembled WGS sequence"/>
</dbReference>
<organism evidence="2 3">
    <name type="scientific">Caerostris darwini</name>
    <dbReference type="NCBI Taxonomy" id="1538125"/>
    <lineage>
        <taxon>Eukaryota</taxon>
        <taxon>Metazoa</taxon>
        <taxon>Ecdysozoa</taxon>
        <taxon>Arthropoda</taxon>
        <taxon>Chelicerata</taxon>
        <taxon>Arachnida</taxon>
        <taxon>Araneae</taxon>
        <taxon>Araneomorphae</taxon>
        <taxon>Entelegynae</taxon>
        <taxon>Araneoidea</taxon>
        <taxon>Araneidae</taxon>
        <taxon>Caerostris</taxon>
    </lineage>
</organism>
<feature type="region of interest" description="Disordered" evidence="1">
    <location>
        <begin position="1"/>
        <end position="55"/>
    </location>
</feature>